<dbReference type="AlphaFoldDB" id="F8F159"/>
<dbReference type="PROSITE" id="PS51257">
    <property type="entry name" value="PROKAR_LIPOPROTEIN"/>
    <property type="match status" value="1"/>
</dbReference>
<dbReference type="InterPro" id="IPR051476">
    <property type="entry name" value="Bac_ResReg_Asp_Phosphatase"/>
</dbReference>
<dbReference type="PANTHER" id="PTHR46630:SF1">
    <property type="entry name" value="TETRATRICOPEPTIDE REPEAT PROTEIN 29"/>
    <property type="match status" value="1"/>
</dbReference>
<sequence>MKKLYFFTFGIVCIVFTSCSSAPKTPPQSLSIRNEAGRLVLLGAKSLREGYTEAAKEYYTEAYRLYTLVDEPEGRIRALDGLGRVSGVGFDAWQKAQELAFDSGIDEMIALAGLLEAEKLLLSGDAESIEQARNMLVKAIEILNSRQSDKARALRLYGSVLKQLQHYSEALQVLKSAIDIDKKNKSFIELASDYYLMASIYSKQNDYLSAIQYLVQAIEYDRRAENGSGLGSDYLALGTVYEKMGNMDKAKLHYKKALDIFTAGRFSEKINEVQNRIDILQ</sequence>
<evidence type="ECO:0000256" key="1">
    <source>
        <dbReference type="ARBA" id="ARBA00004496"/>
    </source>
</evidence>
<dbReference type="PANTHER" id="PTHR46630">
    <property type="entry name" value="TETRATRICOPEPTIDE REPEAT PROTEIN 29"/>
    <property type="match status" value="1"/>
</dbReference>
<keyword evidence="4 6" id="KW-0802">TPR repeat</keyword>
<name>F8F159_GRAC1</name>
<dbReference type="SUPFAM" id="SSF48452">
    <property type="entry name" value="TPR-like"/>
    <property type="match status" value="1"/>
</dbReference>
<feature type="repeat" description="TPR" evidence="6">
    <location>
        <begin position="191"/>
        <end position="224"/>
    </location>
</feature>
<proteinExistence type="inferred from homology"/>
<dbReference type="Pfam" id="PF13424">
    <property type="entry name" value="TPR_12"/>
    <property type="match status" value="1"/>
</dbReference>
<keyword evidence="3" id="KW-0677">Repeat</keyword>
<dbReference type="EMBL" id="CP002868">
    <property type="protein sequence ID" value="AEJ20849.1"/>
    <property type="molecule type" value="Genomic_DNA"/>
</dbReference>
<evidence type="ECO:0000256" key="2">
    <source>
        <dbReference type="ARBA" id="ARBA00022490"/>
    </source>
</evidence>
<evidence type="ECO:0000256" key="5">
    <source>
        <dbReference type="ARBA" id="ARBA00038253"/>
    </source>
</evidence>
<evidence type="ECO:0000256" key="3">
    <source>
        <dbReference type="ARBA" id="ARBA00022737"/>
    </source>
</evidence>
<dbReference type="Pfam" id="PF13181">
    <property type="entry name" value="TPR_8"/>
    <property type="match status" value="1"/>
</dbReference>
<dbReference type="STRING" id="744872.Spica_2753"/>
<reference evidence="8" key="1">
    <citation type="journal article" date="2013" name="Stand. Genomic Sci.">
        <title>Genome sequence of the thermophilic fresh-water bacterium Spirochaeta caldaria type strain (H1(T)), reclassification of Spirochaeta caldaria, Spirochaeta stenostrepta, and Spirochaeta zuelzerae in the genus Treponema as Treponema caldaria comb. nov., Treponema stenostrepta comb. nov., and Treponema zuelzerae comb. nov., and emendation of the genus Treponema.</title>
        <authorList>
            <person name="Abt B."/>
            <person name="Goker M."/>
            <person name="Scheuner C."/>
            <person name="Han C."/>
            <person name="Lu M."/>
            <person name="Misra M."/>
            <person name="Lapidus A."/>
            <person name="Nolan M."/>
            <person name="Lucas S."/>
            <person name="Hammon N."/>
            <person name="Deshpande S."/>
            <person name="Cheng J.F."/>
            <person name="Tapia R."/>
            <person name="Goodwin L.A."/>
            <person name="Pitluck S."/>
            <person name="Liolios K."/>
            <person name="Pagani I."/>
            <person name="Ivanova N."/>
            <person name="Mavromatis K."/>
            <person name="Mikhailova N."/>
            <person name="Huntemann M."/>
            <person name="Pati A."/>
            <person name="Chen A."/>
            <person name="Palaniappan K."/>
            <person name="Land M."/>
            <person name="Hauser L."/>
            <person name="Jeffries C.D."/>
            <person name="Rohde M."/>
            <person name="Spring S."/>
            <person name="Gronow S."/>
            <person name="Detter J.C."/>
            <person name="Bristow J."/>
            <person name="Eisen J.A."/>
            <person name="Markowitz V."/>
            <person name="Hugenholtz P."/>
            <person name="Kyrpides N.C."/>
            <person name="Woyke T."/>
            <person name="Klenk H.P."/>
        </authorList>
    </citation>
    <scope>NUCLEOTIDE SEQUENCE</scope>
    <source>
        <strain evidence="8">ATCC 51460 / DSM 7334 / H1</strain>
    </source>
</reference>
<organism evidence="7 8">
    <name type="scientific">Gracilinema caldarium (strain ATCC 51460 / DSM 7334 / H1)</name>
    <name type="common">Treponema caldarium</name>
    <dbReference type="NCBI Taxonomy" id="744872"/>
    <lineage>
        <taxon>Bacteria</taxon>
        <taxon>Pseudomonadati</taxon>
        <taxon>Spirochaetota</taxon>
        <taxon>Spirochaetia</taxon>
        <taxon>Spirochaetales</taxon>
        <taxon>Breznakiellaceae</taxon>
        <taxon>Gracilinema</taxon>
    </lineage>
</organism>
<dbReference type="GO" id="GO:0005737">
    <property type="term" value="C:cytoplasm"/>
    <property type="evidence" value="ECO:0007669"/>
    <property type="project" value="UniProtKB-SubCell"/>
</dbReference>
<dbReference type="PROSITE" id="PS50005">
    <property type="entry name" value="TPR"/>
    <property type="match status" value="3"/>
</dbReference>
<evidence type="ECO:0000313" key="8">
    <source>
        <dbReference type="Proteomes" id="UP000000503"/>
    </source>
</evidence>
<keyword evidence="8" id="KW-1185">Reference proteome</keyword>
<comment type="subcellular location">
    <subcellularLocation>
        <location evidence="1">Cytoplasm</location>
    </subcellularLocation>
</comment>
<dbReference type="eggNOG" id="COG0457">
    <property type="taxonomic scope" value="Bacteria"/>
</dbReference>
<comment type="similarity">
    <text evidence="5">Belongs to the Rap family.</text>
</comment>
<dbReference type="SMART" id="SM00028">
    <property type="entry name" value="TPR"/>
    <property type="match status" value="3"/>
</dbReference>
<feature type="repeat" description="TPR" evidence="6">
    <location>
        <begin position="151"/>
        <end position="184"/>
    </location>
</feature>
<dbReference type="Proteomes" id="UP000000503">
    <property type="component" value="Chromosome"/>
</dbReference>
<feature type="repeat" description="TPR" evidence="6">
    <location>
        <begin position="231"/>
        <end position="264"/>
    </location>
</feature>
<keyword evidence="2" id="KW-0963">Cytoplasm</keyword>
<dbReference type="InterPro" id="IPR011990">
    <property type="entry name" value="TPR-like_helical_dom_sf"/>
</dbReference>
<evidence type="ECO:0000256" key="6">
    <source>
        <dbReference type="PROSITE-ProRule" id="PRU00339"/>
    </source>
</evidence>
<evidence type="ECO:0000313" key="7">
    <source>
        <dbReference type="EMBL" id="AEJ20849.1"/>
    </source>
</evidence>
<gene>
    <name evidence="7" type="ordered locus">Spica_2753</name>
</gene>
<protein>
    <submittedName>
        <fullName evidence="7">Tetratricopeptide TPR_1 repeat-containing protein</fullName>
    </submittedName>
</protein>
<accession>F8F159</accession>
<dbReference type="Gene3D" id="1.25.40.10">
    <property type="entry name" value="Tetratricopeptide repeat domain"/>
    <property type="match status" value="2"/>
</dbReference>
<dbReference type="InterPro" id="IPR019734">
    <property type="entry name" value="TPR_rpt"/>
</dbReference>
<dbReference type="RefSeq" id="WP_013970127.1">
    <property type="nucleotide sequence ID" value="NC_015732.1"/>
</dbReference>
<dbReference type="HOGENOM" id="CLU_918088_0_0_12"/>
<dbReference type="KEGG" id="scd:Spica_2753"/>
<evidence type="ECO:0000256" key="4">
    <source>
        <dbReference type="ARBA" id="ARBA00022803"/>
    </source>
</evidence>